<evidence type="ECO:0000313" key="2">
    <source>
        <dbReference type="Proteomes" id="UP000001803"/>
    </source>
</evidence>
<accession>A0A3B6V8J1</accession>
<dbReference type="SUPFAM" id="SSF49265">
    <property type="entry name" value="Fibronectin type III"/>
    <property type="match status" value="1"/>
</dbReference>
<keyword evidence="2" id="KW-1185">Reference proteome</keyword>
<name>A0A3B6V8J1_BRAHW</name>
<gene>
    <name evidence="1" type="ordered locus">BHWA1_00738</name>
</gene>
<sequence>MKGIENMKIAKILITLQIVLILSSANVFGVVTRTLSSGKKGFYDNGVYDGIMLTEQGSLTLAPIIEQNGIIAGKDIWKMYPANDGSLFAAISGSGAELYKRTADDTNFTLFASEKNENAFTAVITDSEGNVYAATGPYAKIIKYDSQGNELWRKTLDDTYIWDMKFDDKGNLFAAAGGNNARVLRISSDGNIKEILKTEEQHAMSLLYDENSNKLYVGTAGRGLVLVIDLSTNLESPSYNVLYDTAENEVYAITMDNIGNLYFGTSTRQPAYLILPSIIDGDKRPDESEKEFRNSLYKADSNGTVQRLFFLNQTLVLALSSDKNNNVYFVTGDTADIYKIGGNDGLLSYIGGLKNKILSTFAVSDDGLYFAISKTGEIYRVKHTYPNQGTFTSDSLDLKLLSKLGSLSTMSTIPDGSSISIEVRTGNVARVDNTWSSFAAVGADGKIDVPYGRFLQFKVTMTTSDTETTPVLNSMDFSYVENNLSPEVLNGGLTTHYLQQNDSTETAKNPQLEENEAMIYWKGTDPNGDKLIYNLEYRLKGEKNYRKLADNLSTSYFKFEAYLLPSGIYDFRITASDRYDNPISIAKTKTLEVFNVKYDNDPPEVLDFNVTGSGANRKITFRVEDKLSFIKTVRYSTITGEWKYIVPDDGMLDSMNEVFTVNIEDANAGSVTIEVMDTDGNTKYYSFLI</sequence>
<dbReference type="Proteomes" id="UP000001803">
    <property type="component" value="Chromosome"/>
</dbReference>
<evidence type="ECO:0000313" key="1">
    <source>
        <dbReference type="EMBL" id="ACN83232.1"/>
    </source>
</evidence>
<dbReference type="AlphaFoldDB" id="A0A3B6V8J1"/>
<dbReference type="STRING" id="565034.BHWA1_00738"/>
<organism evidence="1 2">
    <name type="scientific">Brachyspira hyodysenteriae (strain ATCC 49526 / WA1)</name>
    <dbReference type="NCBI Taxonomy" id="565034"/>
    <lineage>
        <taxon>Bacteria</taxon>
        <taxon>Pseudomonadati</taxon>
        <taxon>Spirochaetota</taxon>
        <taxon>Spirochaetia</taxon>
        <taxon>Brachyspirales</taxon>
        <taxon>Brachyspiraceae</taxon>
        <taxon>Brachyspira</taxon>
    </lineage>
</organism>
<dbReference type="Gene3D" id="2.130.10.10">
    <property type="entry name" value="YVTN repeat-like/Quinoprotein amine dehydrogenase"/>
    <property type="match status" value="1"/>
</dbReference>
<dbReference type="SUPFAM" id="SSF63829">
    <property type="entry name" value="Calcium-dependent phosphotriesterase"/>
    <property type="match status" value="1"/>
</dbReference>
<dbReference type="SUPFAM" id="SSF63825">
    <property type="entry name" value="YWTD domain"/>
    <property type="match status" value="1"/>
</dbReference>
<dbReference type="InterPro" id="IPR015943">
    <property type="entry name" value="WD40/YVTN_repeat-like_dom_sf"/>
</dbReference>
<reference evidence="1 2" key="1">
    <citation type="journal article" date="2009" name="PLoS ONE">
        <title>Genome sequence of the pathogenic intestinal spirochete Brachyspira hyodysenteriae reveals adaptations to its lifestyle in the porcine large intestine.</title>
        <authorList>
            <person name="Bellgard M.I."/>
            <person name="Wanchanthuek P."/>
            <person name="La T."/>
            <person name="Ryan K."/>
            <person name="Moolhuijzen P."/>
            <person name="Albertyn Z."/>
            <person name="Shaban B."/>
            <person name="Motro Y."/>
            <person name="Dunn D.S."/>
            <person name="Schibeci D."/>
            <person name="Hunter A."/>
            <person name="Barrero R."/>
            <person name="Phillips N.D."/>
            <person name="Hampson D.J."/>
        </authorList>
    </citation>
    <scope>NUCLEOTIDE SEQUENCE [LARGE SCALE GENOMIC DNA]</scope>
    <source>
        <strain evidence="2">ATCC 49526 / WA1</strain>
    </source>
</reference>
<dbReference type="InterPro" id="IPR036116">
    <property type="entry name" value="FN3_sf"/>
</dbReference>
<dbReference type="EMBL" id="CP001357">
    <property type="protein sequence ID" value="ACN83232.1"/>
    <property type="molecule type" value="Genomic_DNA"/>
</dbReference>
<protein>
    <submittedName>
        <fullName evidence="1">YD repeat protein</fullName>
    </submittedName>
</protein>
<dbReference type="KEGG" id="bhy:BHWA1_00738"/>
<proteinExistence type="predicted"/>